<feature type="region of interest" description="Disordered" evidence="9">
    <location>
        <begin position="772"/>
        <end position="802"/>
    </location>
</feature>
<keyword evidence="7" id="KW-0539">Nucleus</keyword>
<protein>
    <submittedName>
        <fullName evidence="14">Fanconi anemia group M protein</fullName>
    </submittedName>
</protein>
<dbReference type="InterPro" id="IPR001650">
    <property type="entry name" value="Helicase_C-like"/>
</dbReference>
<evidence type="ECO:0000256" key="2">
    <source>
        <dbReference type="ARBA" id="ARBA00009889"/>
    </source>
</evidence>
<dbReference type="PANTHER" id="PTHR14025">
    <property type="entry name" value="FANCONI ANEMIA GROUP M FANCM FAMILY MEMBER"/>
    <property type="match status" value="1"/>
</dbReference>
<dbReference type="PROSITE" id="PS51192">
    <property type="entry name" value="HELICASE_ATP_BIND_1"/>
    <property type="match status" value="1"/>
</dbReference>
<evidence type="ECO:0000256" key="3">
    <source>
        <dbReference type="ARBA" id="ARBA00022741"/>
    </source>
</evidence>
<sequence length="1327" mass="155377">MELSQNPQISFDEKTKGFDLSAGKTWIYPENYPVRDYQFNIVQACLYKNTLVCLPTGLGKTFIAAVVMYNFWRWYPWGKIIFLAPTKPLVTQQIFACHNTMGIPSAETIELTGAINLKKREVAWSKKRIIFATPQVFHNDLNKNIVPSDLIKCIVIDEAHKALGKHSYCECIRILNGKNQNFRVLALSATPGNKIDNVHEVLQNLLIAHVELRDETSLDIVPYINKKKVEIILVPLNNKLTEYKEKYIFIMDRHVKILLQNNILRGQTANISKGRVFHLLKEFQKKTNKTGNYGQIIKTLNILMTMYHAYELMIRDGLRAFYKFYQNHSDKFWMNEESQLQILLEDVKTYLGPFPDTKVLCEETIMEIPQNLIFGHTKFDKLKELLICHFKNNEKNENNTRAIVFVEYRDIVSEIYILLLQCQPLIRPQMFVGQAGQKQKQQIKALENFKNNYVNVLISTSIGEEGLDVGEVDLIICFDVSQHSPTRLVQRMGRTGRKRDGHIIILVTDGKEHEMLKSTIARRDSLNYKVLNTNNIFSSLYQNNPRMIPDILIPECLKMHISIQPKTPVIKYKNRKREANNKEKKLQKNYYKKNESNLISKKDGTKFLMMKYLKVEENKESSKYNCGTLNFETIQNINNHNTTKLSDVKILFCDNHAVDFLTICALKISAKEENIKNECKINKSYVPKSSFIKNFMDFTVPDIKVLDCLITLNDIPYNYNKNKSNNDNDNDNENENWNNSQNNEYVVKNKITLTETVDKYQQKSFSKFEDLLDDSNKSNETDLSDNEEKKLENSTCPSSNDSKQCITNNLLESFRAENTNNILQKSMSDKFEDILNEISDDSETNHTNHENFEQSWITNIKNNEQINEQIRNSSNITELDNNFKLKNNLQKEIKINNFSSISMDQYKHNSEYSEDLTKTINMPKFVEFQDEYTFNEKQTIDEIARLNSNSILSKISESEDDIFQDKSFLLQIDNQSNFDEEINNSINYKDEKNFNNITNLNSQKNIINTKLEIEEYDWDDDFKVSIDTVQNHIKFNTFEEKQNNEKLKIENNIERCDLNNKEWISIEKSKNISKQSASSMTIANKLANVRKRNSNYNCFNNDSMNKDNSKNVYLSTVKEKKCNSFIDKSKNKKKYLSQKKETEYSRKHNRNRKLRKTKNEFILEEAEVSSNNETTNESDDETDDDLKDFLSYTQNVQDTSDIYVHYLQSTKSPVNRQNFLFKQQTLNSNIDIYSQPITQNESYINDSFCVTGDETDDKEITRDKELSELEKAEKKLKRQKRKRSDKELSRYRRINKRRNIINYFSSSEDETENLRKQIKDESLLKRS</sequence>
<dbReference type="Gene3D" id="3.40.50.300">
    <property type="entry name" value="P-loop containing nucleotide triphosphate hydrolases"/>
    <property type="match status" value="2"/>
</dbReference>
<evidence type="ECO:0000259" key="10">
    <source>
        <dbReference type="PROSITE" id="PS51192"/>
    </source>
</evidence>
<dbReference type="KEGG" id="ame:409579"/>
<dbReference type="Pfam" id="PF00271">
    <property type="entry name" value="Helicase_C"/>
    <property type="match status" value="1"/>
</dbReference>
<dbReference type="OrthoDB" id="6513042at2759"/>
<dbReference type="SMART" id="SM00487">
    <property type="entry name" value="DEXDc"/>
    <property type="match status" value="1"/>
</dbReference>
<keyword evidence="5" id="KW-0347">Helicase</keyword>
<feature type="coiled-coil region" evidence="8">
    <location>
        <begin position="1262"/>
        <end position="1289"/>
    </location>
</feature>
<dbReference type="GO" id="GO:0000400">
    <property type="term" value="F:four-way junction DNA binding"/>
    <property type="evidence" value="ECO:0007669"/>
    <property type="project" value="TreeGrafter"/>
</dbReference>
<dbReference type="InterPro" id="IPR027417">
    <property type="entry name" value="P-loop_NTPase"/>
</dbReference>
<dbReference type="Pfam" id="PF00270">
    <property type="entry name" value="DEAD"/>
    <property type="match status" value="1"/>
</dbReference>
<feature type="compositionally biased region" description="Basic residues" evidence="9">
    <location>
        <begin position="1147"/>
        <end position="1156"/>
    </location>
</feature>
<organism evidence="12">
    <name type="scientific">Apis mellifera</name>
    <name type="common">Honeybee</name>
    <dbReference type="NCBI Taxonomy" id="7460"/>
    <lineage>
        <taxon>Eukaryota</taxon>
        <taxon>Metazoa</taxon>
        <taxon>Ecdysozoa</taxon>
        <taxon>Arthropoda</taxon>
        <taxon>Hexapoda</taxon>
        <taxon>Insecta</taxon>
        <taxon>Pterygota</taxon>
        <taxon>Neoptera</taxon>
        <taxon>Endopterygota</taxon>
        <taxon>Hymenoptera</taxon>
        <taxon>Apocrita</taxon>
        <taxon>Aculeata</taxon>
        <taxon>Apoidea</taxon>
        <taxon>Anthophila</taxon>
        <taxon>Apidae</taxon>
        <taxon>Apis</taxon>
    </lineage>
</organism>
<feature type="domain" description="Helicase C-terminal" evidence="11">
    <location>
        <begin position="381"/>
        <end position="548"/>
    </location>
</feature>
<reference evidence="12" key="1">
    <citation type="submission" date="2021-01" db="UniProtKB">
        <authorList>
            <consortium name="EnsemblMetazoa"/>
        </authorList>
    </citation>
    <scope>IDENTIFICATION</scope>
    <source>
        <strain evidence="12">DH4</strain>
    </source>
</reference>
<evidence type="ECO:0000256" key="7">
    <source>
        <dbReference type="ARBA" id="ARBA00023242"/>
    </source>
</evidence>
<accession>A0A8B8H8F9</accession>
<dbReference type="CTD" id="57697"/>
<dbReference type="GO" id="GO:0016787">
    <property type="term" value="F:hydrolase activity"/>
    <property type="evidence" value="ECO:0007669"/>
    <property type="project" value="UniProtKB-KW"/>
</dbReference>
<evidence type="ECO:0000313" key="12">
    <source>
        <dbReference type="EnsemblMetazoa" id="XP_026299933"/>
    </source>
</evidence>
<feature type="compositionally biased region" description="Polar residues" evidence="9">
    <location>
        <begin position="793"/>
        <end position="802"/>
    </location>
</feature>
<dbReference type="Proteomes" id="UP000005203">
    <property type="component" value="Linkage group LG1"/>
</dbReference>
<dbReference type="EnsemblMetazoa" id="XM_026444148">
    <property type="protein sequence ID" value="XP_026299933"/>
    <property type="gene ID" value="LOC409579"/>
</dbReference>
<dbReference type="PANTHER" id="PTHR14025:SF20">
    <property type="entry name" value="FANCONI ANEMIA GROUP M PROTEIN"/>
    <property type="match status" value="1"/>
</dbReference>
<dbReference type="PROSITE" id="PS51194">
    <property type="entry name" value="HELICASE_CTER"/>
    <property type="match status" value="1"/>
</dbReference>
<keyword evidence="6" id="KW-0067">ATP-binding</keyword>
<dbReference type="InterPro" id="IPR014001">
    <property type="entry name" value="Helicase_ATP-bd"/>
</dbReference>
<keyword evidence="4" id="KW-0378">Hydrolase</keyword>
<dbReference type="GeneID" id="409579"/>
<dbReference type="RefSeq" id="XP_026299933.1">
    <property type="nucleotide sequence ID" value="XM_026444148.1"/>
</dbReference>
<dbReference type="GO" id="GO:0036297">
    <property type="term" value="P:interstrand cross-link repair"/>
    <property type="evidence" value="ECO:0007669"/>
    <property type="project" value="TreeGrafter"/>
</dbReference>
<evidence type="ECO:0000256" key="9">
    <source>
        <dbReference type="SAM" id="MobiDB-lite"/>
    </source>
</evidence>
<evidence type="ECO:0000256" key="1">
    <source>
        <dbReference type="ARBA" id="ARBA00004123"/>
    </source>
</evidence>
<feature type="compositionally biased region" description="Acidic residues" evidence="9">
    <location>
        <begin position="1176"/>
        <end position="1185"/>
    </location>
</feature>
<name>A0A7M7MRR1_APIME</name>
<evidence type="ECO:0000256" key="6">
    <source>
        <dbReference type="ARBA" id="ARBA00022840"/>
    </source>
</evidence>
<dbReference type="GO" id="GO:0045003">
    <property type="term" value="P:double-strand break repair via synthesis-dependent strand annealing"/>
    <property type="evidence" value="ECO:0007669"/>
    <property type="project" value="TreeGrafter"/>
</dbReference>
<keyword evidence="8" id="KW-0175">Coiled coil</keyword>
<keyword evidence="13" id="KW-1185">Reference proteome</keyword>
<comment type="similarity">
    <text evidence="2">Belongs to the DEAD box helicase family. DEAH subfamily. FANCM sub-subfamily.</text>
</comment>
<accession>A0A7M7MRR1</accession>
<dbReference type="InterPro" id="IPR011545">
    <property type="entry name" value="DEAD/DEAH_box_helicase_dom"/>
</dbReference>
<evidence type="ECO:0000259" key="11">
    <source>
        <dbReference type="PROSITE" id="PS51194"/>
    </source>
</evidence>
<dbReference type="InterPro" id="IPR044749">
    <property type="entry name" value="FANCM_DEXDc"/>
</dbReference>
<evidence type="ECO:0000313" key="14">
    <source>
        <dbReference type="RefSeq" id="XP_026299933.1"/>
    </source>
</evidence>
<dbReference type="CDD" id="cd18033">
    <property type="entry name" value="DEXDc_FANCM"/>
    <property type="match status" value="1"/>
</dbReference>
<evidence type="ECO:0000256" key="5">
    <source>
        <dbReference type="ARBA" id="ARBA00022806"/>
    </source>
</evidence>
<dbReference type="GO" id="GO:0005524">
    <property type="term" value="F:ATP binding"/>
    <property type="evidence" value="ECO:0007669"/>
    <property type="project" value="UniProtKB-KW"/>
</dbReference>
<feature type="compositionally biased region" description="Basic and acidic residues" evidence="9">
    <location>
        <begin position="772"/>
        <end position="792"/>
    </location>
</feature>
<proteinExistence type="inferred from homology"/>
<dbReference type="SUPFAM" id="SSF52540">
    <property type="entry name" value="P-loop containing nucleoside triphosphate hydrolases"/>
    <property type="match status" value="1"/>
</dbReference>
<dbReference type="GO" id="GO:0005634">
    <property type="term" value="C:nucleus"/>
    <property type="evidence" value="ECO:0007669"/>
    <property type="project" value="UniProtKB-SubCell"/>
</dbReference>
<dbReference type="GO" id="GO:0009378">
    <property type="term" value="F:four-way junction helicase activity"/>
    <property type="evidence" value="ECO:0007669"/>
    <property type="project" value="TreeGrafter"/>
</dbReference>
<feature type="region of interest" description="Disordered" evidence="9">
    <location>
        <begin position="723"/>
        <end position="743"/>
    </location>
</feature>
<dbReference type="Gene3D" id="1.20.1320.20">
    <property type="entry name" value="hef helicase domain"/>
    <property type="match status" value="1"/>
</dbReference>
<reference evidence="14" key="2">
    <citation type="submission" date="2025-04" db="UniProtKB">
        <authorList>
            <consortium name="RefSeq"/>
        </authorList>
    </citation>
    <scope>IDENTIFICATION</scope>
    <source>
        <strain evidence="14">DH4</strain>
        <tissue evidence="14">Whole body</tissue>
    </source>
</reference>
<evidence type="ECO:0000313" key="13">
    <source>
        <dbReference type="Proteomes" id="UP000005203"/>
    </source>
</evidence>
<gene>
    <name evidence="14" type="primary">LOC409579</name>
</gene>
<feature type="region of interest" description="Disordered" evidence="9">
    <location>
        <begin position="1166"/>
        <end position="1185"/>
    </location>
</feature>
<dbReference type="FunFam" id="3.40.50.300:FF:000861">
    <property type="entry name" value="Fanconi anemia, complementation group M"/>
    <property type="match status" value="1"/>
</dbReference>
<comment type="subcellular location">
    <subcellularLocation>
        <location evidence="1">Nucleus</location>
    </subcellularLocation>
</comment>
<keyword evidence="3" id="KW-0547">Nucleotide-binding</keyword>
<evidence type="ECO:0000256" key="4">
    <source>
        <dbReference type="ARBA" id="ARBA00022801"/>
    </source>
</evidence>
<evidence type="ECO:0000256" key="8">
    <source>
        <dbReference type="SAM" id="Coils"/>
    </source>
</evidence>
<dbReference type="InterPro" id="IPR039686">
    <property type="entry name" value="FANCM/Mph1-like_ID"/>
</dbReference>
<feature type="domain" description="Helicase ATP-binding" evidence="10">
    <location>
        <begin position="41"/>
        <end position="209"/>
    </location>
</feature>
<reference evidence="13" key="3">
    <citation type="submission" date="2025-05" db="UniProtKB">
        <authorList>
            <consortium name="RefSeq"/>
        </authorList>
    </citation>
    <scope>NUCLEOTIDE SEQUENCE [LARGE SCALE GENOMIC DNA]</scope>
    <source>
        <strain evidence="13">DH4</strain>
    </source>
</reference>
<dbReference type="CDD" id="cd12091">
    <property type="entry name" value="FANCM_ID"/>
    <property type="match status" value="1"/>
</dbReference>
<feature type="region of interest" description="Disordered" evidence="9">
    <location>
        <begin position="1136"/>
        <end position="1158"/>
    </location>
</feature>
<dbReference type="GO" id="GO:0043138">
    <property type="term" value="F:3'-5' DNA helicase activity"/>
    <property type="evidence" value="ECO:0007669"/>
    <property type="project" value="InterPro"/>
</dbReference>
<dbReference type="SMART" id="SM00490">
    <property type="entry name" value="HELICc"/>
    <property type="match status" value="1"/>
</dbReference>